<evidence type="ECO:0000259" key="3">
    <source>
        <dbReference type="PROSITE" id="PS50110"/>
    </source>
</evidence>
<gene>
    <name evidence="6" type="ORF">J2T57_000837</name>
</gene>
<dbReference type="InterPro" id="IPR043128">
    <property type="entry name" value="Rev_trsase/Diguanyl_cyclase"/>
</dbReference>
<dbReference type="PROSITE" id="PS50883">
    <property type="entry name" value="EAL"/>
    <property type="match status" value="1"/>
</dbReference>
<dbReference type="PANTHER" id="PTHR33121">
    <property type="entry name" value="CYCLIC DI-GMP PHOSPHODIESTERASE PDEF"/>
    <property type="match status" value="1"/>
</dbReference>
<dbReference type="InterPro" id="IPR000014">
    <property type="entry name" value="PAS"/>
</dbReference>
<proteinExistence type="predicted"/>
<accession>A0AAE3G3K2</accession>
<feature type="coiled-coil region" evidence="2">
    <location>
        <begin position="125"/>
        <end position="152"/>
    </location>
</feature>
<dbReference type="GO" id="GO:0000160">
    <property type="term" value="P:phosphorelay signal transduction system"/>
    <property type="evidence" value="ECO:0007669"/>
    <property type="project" value="InterPro"/>
</dbReference>
<dbReference type="NCBIfam" id="TIGR00254">
    <property type="entry name" value="GGDEF"/>
    <property type="match status" value="1"/>
</dbReference>
<dbReference type="PROSITE" id="PS50110">
    <property type="entry name" value="RESPONSE_REGULATORY"/>
    <property type="match status" value="1"/>
</dbReference>
<sequence length="692" mass="77076">MNQDDILRLLLADDSLNDAEMYISVLRNAGHAVRATRIEDDEDLREALQEKQFDLFLCKRGLELLPMAEALQQIQQLGRDIPVVIVDADPTPDTRRESLAAGTADLVGSEDLKHLQLVVDRELQHVRTRRRLRQLEKALKETERRCSTLLDSSRDAIAYVHEGMHIYANPAYLEKFGVEQFEDIEGMPLLDMIASTHQSGFKDFLRNYSKGDHSQRDMELDMVAEDAELSVSVNLSPASIDGEPCTQILIRDRSDTRDLERQLDSLSKQDLATGLYNRTYFQEILAETLGGLAPEEGEPGHGLLLIQMDNSDMLRQQLGINAFDKVIADAAAILGNEMDAGATAARFTDDSIILLLPRVGVHESVALAEAVRQRLENHITEIRDKTVTATCSIGVVVLGANAASADAEINNVNLACETARKAGGNQVHLHAGGGRDADEQATWRDTIEDALAQNRFYCVYMPLASLKGEEGERYEVRVRLRGDDEEERLPKEFITPAEELGLMTAVDRWVVKHAIEQLAARIRLGLDTTLFLKISGATLADKAFLPFLGEQLKSAGVPGKHLSFQVNEPVAVTQLNDARDVFRGLKELGCGFTLDHFGSGLNPFQLVKHLPADYLKLDRSLLEQMDESEEAEERIKGIIENAHSMRKQVVSGYVEDAGTLARLWQHQIDFVQGNFLQPPTQEMNFDFSGMVI</sequence>
<evidence type="ECO:0000256" key="1">
    <source>
        <dbReference type="PROSITE-ProRule" id="PRU00169"/>
    </source>
</evidence>
<evidence type="ECO:0000259" key="5">
    <source>
        <dbReference type="PROSITE" id="PS50887"/>
    </source>
</evidence>
<dbReference type="Gene3D" id="3.40.50.2300">
    <property type="match status" value="1"/>
</dbReference>
<dbReference type="PANTHER" id="PTHR33121:SF79">
    <property type="entry name" value="CYCLIC DI-GMP PHOSPHODIESTERASE PDED-RELATED"/>
    <property type="match status" value="1"/>
</dbReference>
<evidence type="ECO:0000313" key="7">
    <source>
        <dbReference type="Proteomes" id="UP001205843"/>
    </source>
</evidence>
<dbReference type="InterPro" id="IPR001789">
    <property type="entry name" value="Sig_transdc_resp-reg_receiver"/>
</dbReference>
<dbReference type="InterPro" id="IPR035965">
    <property type="entry name" value="PAS-like_dom_sf"/>
</dbReference>
<comment type="caution">
    <text evidence="6">The sequence shown here is derived from an EMBL/GenBank/DDBJ whole genome shotgun (WGS) entry which is preliminary data.</text>
</comment>
<dbReference type="CDD" id="cd01949">
    <property type="entry name" value="GGDEF"/>
    <property type="match status" value="1"/>
</dbReference>
<comment type="caution">
    <text evidence="1">Lacks conserved residue(s) required for the propagation of feature annotation.</text>
</comment>
<dbReference type="InterPro" id="IPR000160">
    <property type="entry name" value="GGDEF_dom"/>
</dbReference>
<dbReference type="SMART" id="SM00267">
    <property type="entry name" value="GGDEF"/>
    <property type="match status" value="1"/>
</dbReference>
<evidence type="ECO:0000256" key="2">
    <source>
        <dbReference type="SAM" id="Coils"/>
    </source>
</evidence>
<dbReference type="Gene3D" id="3.30.450.20">
    <property type="entry name" value="PAS domain"/>
    <property type="match status" value="1"/>
</dbReference>
<protein>
    <submittedName>
        <fullName evidence="6">Diguanylate cyclase (GGDEF)-like protein/PAS domain S-box-containing protein</fullName>
    </submittedName>
</protein>
<feature type="coiled-coil region" evidence="2">
    <location>
        <begin position="621"/>
        <end position="648"/>
    </location>
</feature>
<dbReference type="GO" id="GO:0071111">
    <property type="term" value="F:cyclic-guanylate-specific phosphodiesterase activity"/>
    <property type="evidence" value="ECO:0007669"/>
    <property type="project" value="InterPro"/>
</dbReference>
<evidence type="ECO:0000313" key="6">
    <source>
        <dbReference type="EMBL" id="MCP1673738.1"/>
    </source>
</evidence>
<dbReference type="InterPro" id="IPR011006">
    <property type="entry name" value="CheY-like_superfamily"/>
</dbReference>
<feature type="domain" description="Response regulatory" evidence="3">
    <location>
        <begin position="8"/>
        <end position="125"/>
    </location>
</feature>
<dbReference type="Pfam" id="PF00563">
    <property type="entry name" value="EAL"/>
    <property type="match status" value="1"/>
</dbReference>
<dbReference type="Pfam" id="PF08448">
    <property type="entry name" value="PAS_4"/>
    <property type="match status" value="1"/>
</dbReference>
<dbReference type="CDD" id="cd01948">
    <property type="entry name" value="EAL"/>
    <property type="match status" value="1"/>
</dbReference>
<dbReference type="Pfam" id="PF00990">
    <property type="entry name" value="GGDEF"/>
    <property type="match status" value="1"/>
</dbReference>
<dbReference type="InterPro" id="IPR001633">
    <property type="entry name" value="EAL_dom"/>
</dbReference>
<dbReference type="CDD" id="cd00156">
    <property type="entry name" value="REC"/>
    <property type="match status" value="1"/>
</dbReference>
<evidence type="ECO:0000259" key="4">
    <source>
        <dbReference type="PROSITE" id="PS50883"/>
    </source>
</evidence>
<dbReference type="InterPro" id="IPR035919">
    <property type="entry name" value="EAL_sf"/>
</dbReference>
<dbReference type="SUPFAM" id="SSF52172">
    <property type="entry name" value="CheY-like"/>
    <property type="match status" value="1"/>
</dbReference>
<dbReference type="SUPFAM" id="SSF141868">
    <property type="entry name" value="EAL domain-like"/>
    <property type="match status" value="1"/>
</dbReference>
<dbReference type="Gene3D" id="3.30.70.270">
    <property type="match status" value="1"/>
</dbReference>
<reference evidence="6" key="1">
    <citation type="submission" date="2022-03" db="EMBL/GenBank/DDBJ databases">
        <title>Genomic Encyclopedia of Type Strains, Phase III (KMG-III): the genomes of soil and plant-associated and newly described type strains.</title>
        <authorList>
            <person name="Whitman W."/>
        </authorList>
    </citation>
    <scope>NUCLEOTIDE SEQUENCE</scope>
    <source>
        <strain evidence="6">ANL 6-2</strain>
    </source>
</reference>
<name>A0AAE3G3K2_9GAMM</name>
<dbReference type="SMART" id="SM00052">
    <property type="entry name" value="EAL"/>
    <property type="match status" value="1"/>
</dbReference>
<dbReference type="NCBIfam" id="TIGR00229">
    <property type="entry name" value="sensory_box"/>
    <property type="match status" value="1"/>
</dbReference>
<dbReference type="Gene3D" id="3.20.20.450">
    <property type="entry name" value="EAL domain"/>
    <property type="match status" value="1"/>
</dbReference>
<dbReference type="InterPro" id="IPR029787">
    <property type="entry name" value="Nucleotide_cyclase"/>
</dbReference>
<dbReference type="RefSeq" id="WP_253474680.1">
    <property type="nucleotide sequence ID" value="NZ_JALJXV010000002.1"/>
</dbReference>
<dbReference type="EMBL" id="JALJXV010000002">
    <property type="protein sequence ID" value="MCP1673738.1"/>
    <property type="molecule type" value="Genomic_DNA"/>
</dbReference>
<keyword evidence="2" id="KW-0175">Coiled coil</keyword>
<dbReference type="SUPFAM" id="SSF55785">
    <property type="entry name" value="PYP-like sensor domain (PAS domain)"/>
    <property type="match status" value="1"/>
</dbReference>
<dbReference type="Proteomes" id="UP001205843">
    <property type="component" value="Unassembled WGS sequence"/>
</dbReference>
<feature type="domain" description="GGDEF" evidence="5">
    <location>
        <begin position="299"/>
        <end position="432"/>
    </location>
</feature>
<feature type="domain" description="EAL" evidence="4">
    <location>
        <begin position="440"/>
        <end position="692"/>
    </location>
</feature>
<dbReference type="SUPFAM" id="SSF55073">
    <property type="entry name" value="Nucleotide cyclase"/>
    <property type="match status" value="1"/>
</dbReference>
<dbReference type="InterPro" id="IPR013656">
    <property type="entry name" value="PAS_4"/>
</dbReference>
<dbReference type="AlphaFoldDB" id="A0AAE3G3K2"/>
<dbReference type="PROSITE" id="PS50887">
    <property type="entry name" value="GGDEF"/>
    <property type="match status" value="1"/>
</dbReference>
<organism evidence="6 7">
    <name type="scientific">Natronocella acetinitrilica</name>
    <dbReference type="NCBI Taxonomy" id="414046"/>
    <lineage>
        <taxon>Bacteria</taxon>
        <taxon>Pseudomonadati</taxon>
        <taxon>Pseudomonadota</taxon>
        <taxon>Gammaproteobacteria</taxon>
        <taxon>Chromatiales</taxon>
        <taxon>Ectothiorhodospiraceae</taxon>
        <taxon>Natronocella</taxon>
    </lineage>
</organism>
<dbReference type="InterPro" id="IPR050706">
    <property type="entry name" value="Cyclic-di-GMP_PDE-like"/>
</dbReference>
<keyword evidence="7" id="KW-1185">Reference proteome</keyword>